<feature type="non-terminal residue" evidence="1">
    <location>
        <position position="1"/>
    </location>
</feature>
<accession>A0ABU6XCU9</accession>
<proteinExistence type="predicted"/>
<evidence type="ECO:0000313" key="1">
    <source>
        <dbReference type="EMBL" id="MED6195024.1"/>
    </source>
</evidence>
<gene>
    <name evidence="1" type="ORF">PIB30_034162</name>
</gene>
<protein>
    <submittedName>
        <fullName evidence="1">Uncharacterized protein</fullName>
    </submittedName>
</protein>
<evidence type="ECO:0000313" key="2">
    <source>
        <dbReference type="Proteomes" id="UP001341840"/>
    </source>
</evidence>
<organism evidence="1 2">
    <name type="scientific">Stylosanthes scabra</name>
    <dbReference type="NCBI Taxonomy" id="79078"/>
    <lineage>
        <taxon>Eukaryota</taxon>
        <taxon>Viridiplantae</taxon>
        <taxon>Streptophyta</taxon>
        <taxon>Embryophyta</taxon>
        <taxon>Tracheophyta</taxon>
        <taxon>Spermatophyta</taxon>
        <taxon>Magnoliopsida</taxon>
        <taxon>eudicotyledons</taxon>
        <taxon>Gunneridae</taxon>
        <taxon>Pentapetalae</taxon>
        <taxon>rosids</taxon>
        <taxon>fabids</taxon>
        <taxon>Fabales</taxon>
        <taxon>Fabaceae</taxon>
        <taxon>Papilionoideae</taxon>
        <taxon>50 kb inversion clade</taxon>
        <taxon>dalbergioids sensu lato</taxon>
        <taxon>Dalbergieae</taxon>
        <taxon>Pterocarpus clade</taxon>
        <taxon>Stylosanthes</taxon>
    </lineage>
</organism>
<dbReference type="Proteomes" id="UP001341840">
    <property type="component" value="Unassembled WGS sequence"/>
</dbReference>
<reference evidence="1 2" key="1">
    <citation type="journal article" date="2023" name="Plants (Basel)">
        <title>Bridging the Gap: Combining Genomics and Transcriptomics Approaches to Understand Stylosanthes scabra, an Orphan Legume from the Brazilian Caatinga.</title>
        <authorList>
            <person name="Ferreira-Neto J.R.C."/>
            <person name="da Silva M.D."/>
            <person name="Binneck E."/>
            <person name="de Melo N.F."/>
            <person name="da Silva R.H."/>
            <person name="de Melo A.L.T.M."/>
            <person name="Pandolfi V."/>
            <person name="Bustamante F.O."/>
            <person name="Brasileiro-Vidal A.C."/>
            <person name="Benko-Iseppon A.M."/>
        </authorList>
    </citation>
    <scope>NUCLEOTIDE SEQUENCE [LARGE SCALE GENOMIC DNA]</scope>
    <source>
        <tissue evidence="1">Leaves</tissue>
    </source>
</reference>
<keyword evidence="2" id="KW-1185">Reference proteome</keyword>
<sequence>FGGVQNRPRSPAPQHRLHASRFVQLFDVAQSVDPGPSADFLQWWILAAKRYLVPAGPYHRLPPDEISIEATQRQSAPHPERPVVPHVLDNRRPGRRMMVVTRTTAQD</sequence>
<dbReference type="EMBL" id="JASCZI010211606">
    <property type="protein sequence ID" value="MED6195024.1"/>
    <property type="molecule type" value="Genomic_DNA"/>
</dbReference>
<comment type="caution">
    <text evidence="1">The sequence shown here is derived from an EMBL/GenBank/DDBJ whole genome shotgun (WGS) entry which is preliminary data.</text>
</comment>
<name>A0ABU6XCU9_9FABA</name>